<dbReference type="CDD" id="cd00075">
    <property type="entry name" value="HATPase"/>
    <property type="match status" value="1"/>
</dbReference>
<keyword evidence="13 14" id="KW-0472">Membrane</keyword>
<dbReference type="Proteomes" id="UP001056164">
    <property type="component" value="Chromosome"/>
</dbReference>
<comment type="catalytic activity">
    <reaction evidence="1">
        <text>ATP + protein L-histidine = ADP + protein N-phospho-L-histidine.</text>
        <dbReference type="EC" id="2.7.13.3"/>
    </reaction>
</comment>
<dbReference type="GO" id="GO:0004673">
    <property type="term" value="F:protein histidine kinase activity"/>
    <property type="evidence" value="ECO:0007669"/>
    <property type="project" value="UniProtKB-EC"/>
</dbReference>
<dbReference type="SMART" id="SM00091">
    <property type="entry name" value="PAS"/>
    <property type="match status" value="1"/>
</dbReference>
<dbReference type="SMART" id="SM00304">
    <property type="entry name" value="HAMP"/>
    <property type="match status" value="1"/>
</dbReference>
<dbReference type="EC" id="2.7.13.3" evidence="3"/>
<feature type="domain" description="Histidine kinase" evidence="15">
    <location>
        <begin position="382"/>
        <end position="603"/>
    </location>
</feature>
<comment type="subcellular location">
    <subcellularLocation>
        <location evidence="2">Cell membrane</location>
        <topology evidence="2">Multi-pass membrane protein</topology>
    </subcellularLocation>
</comment>
<evidence type="ECO:0000256" key="11">
    <source>
        <dbReference type="ARBA" id="ARBA00022989"/>
    </source>
</evidence>
<gene>
    <name evidence="18" type="primary">walK</name>
    <name evidence="18" type="ORF">M3M37_06185</name>
</gene>
<dbReference type="NCBIfam" id="NF033092">
    <property type="entry name" value="HK_WalK"/>
    <property type="match status" value="1"/>
</dbReference>
<evidence type="ECO:0000256" key="2">
    <source>
        <dbReference type="ARBA" id="ARBA00004651"/>
    </source>
</evidence>
<organism evidence="18 19">
    <name type="scientific">Fructilactobacillus carniphilus</name>
    <dbReference type="NCBI Taxonomy" id="2940297"/>
    <lineage>
        <taxon>Bacteria</taxon>
        <taxon>Bacillati</taxon>
        <taxon>Bacillota</taxon>
        <taxon>Bacilli</taxon>
        <taxon>Lactobacillales</taxon>
        <taxon>Lactobacillaceae</taxon>
        <taxon>Fructilactobacillus</taxon>
    </lineage>
</organism>
<keyword evidence="8" id="KW-0547">Nucleotide-binding</keyword>
<evidence type="ECO:0000256" key="13">
    <source>
        <dbReference type="ARBA" id="ARBA00023136"/>
    </source>
</evidence>
<dbReference type="Pfam" id="PF02518">
    <property type="entry name" value="HATPase_c"/>
    <property type="match status" value="1"/>
</dbReference>
<reference evidence="18" key="1">
    <citation type="submission" date="2022-05" db="EMBL/GenBank/DDBJ databases">
        <authorList>
            <person name="Oliphant S.A."/>
            <person name="Watson-Haigh N.S."/>
            <person name="Sumby K.M."/>
            <person name="Gardner J.M."/>
            <person name="Jiranek V."/>
        </authorList>
    </citation>
    <scope>NUCLEOTIDE SEQUENCE</scope>
    <source>
        <strain evidence="18">KI4_A6</strain>
    </source>
</reference>
<feature type="domain" description="PAS" evidence="16">
    <location>
        <begin position="260"/>
        <end position="324"/>
    </location>
</feature>
<evidence type="ECO:0000256" key="7">
    <source>
        <dbReference type="ARBA" id="ARBA00022692"/>
    </source>
</evidence>
<dbReference type="InterPro" id="IPR003660">
    <property type="entry name" value="HAMP_dom"/>
</dbReference>
<feature type="domain" description="HAMP" evidence="17">
    <location>
        <begin position="203"/>
        <end position="255"/>
    </location>
</feature>
<dbReference type="RefSeq" id="WP_252794944.1">
    <property type="nucleotide sequence ID" value="NZ_CP097121.1"/>
</dbReference>
<dbReference type="InterPro" id="IPR003594">
    <property type="entry name" value="HATPase_dom"/>
</dbReference>
<dbReference type="InterPro" id="IPR036097">
    <property type="entry name" value="HisK_dim/P_sf"/>
</dbReference>
<keyword evidence="19" id="KW-1185">Reference proteome</keyword>
<evidence type="ECO:0000256" key="1">
    <source>
        <dbReference type="ARBA" id="ARBA00000085"/>
    </source>
</evidence>
<evidence type="ECO:0000259" key="16">
    <source>
        <dbReference type="PROSITE" id="PS50112"/>
    </source>
</evidence>
<keyword evidence="12" id="KW-0902">Two-component regulatory system</keyword>
<proteinExistence type="predicted"/>
<keyword evidence="11 14" id="KW-1133">Transmembrane helix</keyword>
<evidence type="ECO:0000256" key="8">
    <source>
        <dbReference type="ARBA" id="ARBA00022741"/>
    </source>
</evidence>
<dbReference type="SUPFAM" id="SSF47384">
    <property type="entry name" value="Homodimeric domain of signal transducing histidine kinase"/>
    <property type="match status" value="1"/>
</dbReference>
<keyword evidence="9 18" id="KW-0418">Kinase</keyword>
<dbReference type="CDD" id="cd00082">
    <property type="entry name" value="HisKA"/>
    <property type="match status" value="1"/>
</dbReference>
<feature type="transmembrane region" description="Helical" evidence="14">
    <location>
        <begin position="181"/>
        <end position="201"/>
    </location>
</feature>
<evidence type="ECO:0000313" key="19">
    <source>
        <dbReference type="Proteomes" id="UP001056164"/>
    </source>
</evidence>
<dbReference type="SMART" id="SM00388">
    <property type="entry name" value="HisKA"/>
    <property type="match status" value="1"/>
</dbReference>
<dbReference type="Gene3D" id="3.30.450.20">
    <property type="entry name" value="PAS domain"/>
    <property type="match status" value="2"/>
</dbReference>
<dbReference type="InterPro" id="IPR049814">
    <property type="entry name" value="Resp_reg_WalK"/>
</dbReference>
<keyword evidence="5" id="KW-0597">Phosphoprotein</keyword>
<dbReference type="PROSITE" id="PS50109">
    <property type="entry name" value="HIS_KIN"/>
    <property type="match status" value="1"/>
</dbReference>
<dbReference type="SMART" id="SM00387">
    <property type="entry name" value="HATPase_c"/>
    <property type="match status" value="1"/>
</dbReference>
<sequence length="614" mass="69676">MALKWKFFKSIHFKIALVFVLMMLLTLETVGAVFVRQLEYQNLNTFKESIQLKPYINTSLKKQLASRNQIKANKQIQTILQDADVSNNAEVTVVDARGNIRGTNQNNEQSLVGQKNTDGDIKTALYSSKTIEKTTSSNNNRYYIQVTPLINSAKNQNNIEGVVYIRANLSQVYRNINNITIIYLFAAVLSIILGLLLTLIISRTITKPIDELKRQTEQIARGDYSGHVQVYGNDELGQLAHAVNNLSVQVEESQESTESERRRLDSVLDNMTDGVVATDRRGLVTIVNDEAIELLGTSKQAVVGQPILKVLKLEDQYNLRDLIEDPGQVYLDFSTAERRLILSAHFSLIQRKSGFINGLVCVFHDVTAQQKIDEDRRQFVSNVSHELRTPLTSVHSYLEALTDGAWKDPELAPKFLHVTQDETDRMIRMINDLLTLSRMDSGTQKYDSELVNINKIFNYILDRFDMIVKNDEKKHYRIQREFTTQDLWAEIDPDRFTQVIDNIMNNAVKYSPDGGVITCRLYENHNRVVLSISDQGLGMPQSALKHIFDRFYRVDKARSRAQGGSGLGLAISKEIIESFGGSIRVESTEGRGSTFYISLPYESIEEDLWDDGEA</sequence>
<keyword evidence="6 18" id="KW-0808">Transferase</keyword>
<evidence type="ECO:0000256" key="10">
    <source>
        <dbReference type="ARBA" id="ARBA00022840"/>
    </source>
</evidence>
<accession>A0ABY5BV97</accession>
<dbReference type="InterPro" id="IPR057640">
    <property type="entry name" value="Cache_WalK"/>
</dbReference>
<dbReference type="Pfam" id="PF00512">
    <property type="entry name" value="HisKA"/>
    <property type="match status" value="1"/>
</dbReference>
<dbReference type="EMBL" id="CP097121">
    <property type="protein sequence ID" value="USS90424.1"/>
    <property type="molecule type" value="Genomic_DNA"/>
</dbReference>
<dbReference type="InterPro" id="IPR035965">
    <property type="entry name" value="PAS-like_dom_sf"/>
</dbReference>
<dbReference type="SUPFAM" id="SSF158472">
    <property type="entry name" value="HAMP domain-like"/>
    <property type="match status" value="1"/>
</dbReference>
<dbReference type="InterPro" id="IPR050351">
    <property type="entry name" value="BphY/WalK/GraS-like"/>
</dbReference>
<dbReference type="Pfam" id="PF00989">
    <property type="entry name" value="PAS"/>
    <property type="match status" value="1"/>
</dbReference>
<keyword evidence="10" id="KW-0067">ATP-binding</keyword>
<dbReference type="InterPro" id="IPR036890">
    <property type="entry name" value="HATPase_C_sf"/>
</dbReference>
<evidence type="ECO:0000256" key="12">
    <source>
        <dbReference type="ARBA" id="ARBA00023012"/>
    </source>
</evidence>
<dbReference type="InterPro" id="IPR004358">
    <property type="entry name" value="Sig_transdc_His_kin-like_C"/>
</dbReference>
<evidence type="ECO:0000256" key="14">
    <source>
        <dbReference type="SAM" id="Phobius"/>
    </source>
</evidence>
<dbReference type="PANTHER" id="PTHR45453:SF1">
    <property type="entry name" value="PHOSPHATE REGULON SENSOR PROTEIN PHOR"/>
    <property type="match status" value="1"/>
</dbReference>
<evidence type="ECO:0000256" key="6">
    <source>
        <dbReference type="ARBA" id="ARBA00022679"/>
    </source>
</evidence>
<dbReference type="Gene3D" id="3.30.565.10">
    <property type="entry name" value="Histidine kinase-like ATPase, C-terminal domain"/>
    <property type="match status" value="1"/>
</dbReference>
<dbReference type="CDD" id="cd00130">
    <property type="entry name" value="PAS"/>
    <property type="match status" value="1"/>
</dbReference>
<dbReference type="Pfam" id="PF00672">
    <property type="entry name" value="HAMP"/>
    <property type="match status" value="1"/>
</dbReference>
<dbReference type="CDD" id="cd06225">
    <property type="entry name" value="HAMP"/>
    <property type="match status" value="1"/>
</dbReference>
<dbReference type="PANTHER" id="PTHR45453">
    <property type="entry name" value="PHOSPHATE REGULON SENSOR PROTEIN PHOR"/>
    <property type="match status" value="1"/>
</dbReference>
<evidence type="ECO:0000259" key="15">
    <source>
        <dbReference type="PROSITE" id="PS50109"/>
    </source>
</evidence>
<evidence type="ECO:0000256" key="5">
    <source>
        <dbReference type="ARBA" id="ARBA00022553"/>
    </source>
</evidence>
<dbReference type="Gene3D" id="1.10.8.500">
    <property type="entry name" value="HAMP domain in histidine kinase"/>
    <property type="match status" value="1"/>
</dbReference>
<name>A0ABY5BV97_9LACO</name>
<evidence type="ECO:0000256" key="9">
    <source>
        <dbReference type="ARBA" id="ARBA00022777"/>
    </source>
</evidence>
<evidence type="ECO:0000259" key="17">
    <source>
        <dbReference type="PROSITE" id="PS50885"/>
    </source>
</evidence>
<dbReference type="PROSITE" id="PS50885">
    <property type="entry name" value="HAMP"/>
    <property type="match status" value="1"/>
</dbReference>
<evidence type="ECO:0000256" key="3">
    <source>
        <dbReference type="ARBA" id="ARBA00012438"/>
    </source>
</evidence>
<evidence type="ECO:0000256" key="4">
    <source>
        <dbReference type="ARBA" id="ARBA00022475"/>
    </source>
</evidence>
<dbReference type="InterPro" id="IPR013767">
    <property type="entry name" value="PAS_fold"/>
</dbReference>
<keyword evidence="7 14" id="KW-0812">Transmembrane</keyword>
<dbReference type="SUPFAM" id="SSF55874">
    <property type="entry name" value="ATPase domain of HSP90 chaperone/DNA topoisomerase II/histidine kinase"/>
    <property type="match status" value="1"/>
</dbReference>
<evidence type="ECO:0000313" key="18">
    <source>
        <dbReference type="EMBL" id="USS90424.1"/>
    </source>
</evidence>
<dbReference type="PROSITE" id="PS50112">
    <property type="entry name" value="PAS"/>
    <property type="match status" value="1"/>
</dbReference>
<protein>
    <recommendedName>
        <fullName evidence="3">histidine kinase</fullName>
        <ecNumber evidence="3">2.7.13.3</ecNumber>
    </recommendedName>
</protein>
<dbReference type="InterPro" id="IPR000014">
    <property type="entry name" value="PAS"/>
</dbReference>
<dbReference type="InterPro" id="IPR003661">
    <property type="entry name" value="HisK_dim/P_dom"/>
</dbReference>
<dbReference type="NCBIfam" id="TIGR00229">
    <property type="entry name" value="sensory_box"/>
    <property type="match status" value="1"/>
</dbReference>
<dbReference type="Pfam" id="PF23846">
    <property type="entry name" value="Cache_WalK"/>
    <property type="match status" value="1"/>
</dbReference>
<dbReference type="SUPFAM" id="SSF103190">
    <property type="entry name" value="Sensory domain-like"/>
    <property type="match status" value="1"/>
</dbReference>
<dbReference type="InterPro" id="IPR005467">
    <property type="entry name" value="His_kinase_dom"/>
</dbReference>
<dbReference type="Gene3D" id="1.10.287.130">
    <property type="match status" value="1"/>
</dbReference>
<dbReference type="SUPFAM" id="SSF55785">
    <property type="entry name" value="PYP-like sensor domain (PAS domain)"/>
    <property type="match status" value="1"/>
</dbReference>
<keyword evidence="4" id="KW-1003">Cell membrane</keyword>
<dbReference type="PRINTS" id="PR00344">
    <property type="entry name" value="BCTRLSENSOR"/>
</dbReference>
<dbReference type="InterPro" id="IPR029151">
    <property type="entry name" value="Sensor-like_sf"/>
</dbReference>